<dbReference type="Proteomes" id="UP000242770">
    <property type="component" value="Unassembled WGS sequence"/>
</dbReference>
<evidence type="ECO:0000313" key="2">
    <source>
        <dbReference type="EMBL" id="CDW99260.1"/>
    </source>
</evidence>
<feature type="compositionally biased region" description="Basic residues" evidence="1">
    <location>
        <begin position="53"/>
        <end position="64"/>
    </location>
</feature>
<accession>A0A0F7SCY2</accession>
<keyword evidence="3" id="KW-1185">Reference proteome</keyword>
<dbReference type="AlphaFoldDB" id="A0A0F7SCY2"/>
<sequence>MADRQQPIVLCLHGWGSRPQVFEVQLRTLVKPLRDLGHKMWYEHSEDRTSGGIKRKRLPRFVTP</sequence>
<name>A0A0F7SCY2_9BASI</name>
<evidence type="ECO:0000313" key="3">
    <source>
        <dbReference type="Proteomes" id="UP000242770"/>
    </source>
</evidence>
<gene>
    <name evidence="2" type="primary">SSCI73200.1</name>
</gene>
<evidence type="ECO:0008006" key="4">
    <source>
        <dbReference type="Google" id="ProtNLM"/>
    </source>
</evidence>
<dbReference type="Gene3D" id="3.40.50.1820">
    <property type="entry name" value="alpha/beta hydrolase"/>
    <property type="match status" value="1"/>
</dbReference>
<protein>
    <recommendedName>
        <fullName evidence="4">Serine hydrolase FSH domain-containing protein</fullName>
    </recommendedName>
</protein>
<reference evidence="3" key="1">
    <citation type="submission" date="2014-06" db="EMBL/GenBank/DDBJ databases">
        <authorList>
            <person name="Berkman P.J."/>
        </authorList>
    </citation>
    <scope>NUCLEOTIDE SEQUENCE [LARGE SCALE GENOMIC DNA]</scope>
</reference>
<organism evidence="2 3">
    <name type="scientific">Sporisorium scitamineum</name>
    <dbReference type="NCBI Taxonomy" id="49012"/>
    <lineage>
        <taxon>Eukaryota</taxon>
        <taxon>Fungi</taxon>
        <taxon>Dikarya</taxon>
        <taxon>Basidiomycota</taxon>
        <taxon>Ustilaginomycotina</taxon>
        <taxon>Ustilaginomycetes</taxon>
        <taxon>Ustilaginales</taxon>
        <taxon>Ustilaginaceae</taxon>
        <taxon>Sporisorium</taxon>
    </lineage>
</organism>
<dbReference type="STRING" id="49012.A0A0F7SCY2"/>
<proteinExistence type="predicted"/>
<evidence type="ECO:0000256" key="1">
    <source>
        <dbReference type="SAM" id="MobiDB-lite"/>
    </source>
</evidence>
<feature type="region of interest" description="Disordered" evidence="1">
    <location>
        <begin position="45"/>
        <end position="64"/>
    </location>
</feature>
<dbReference type="EMBL" id="CCFA01004440">
    <property type="protein sequence ID" value="CDW99260.1"/>
    <property type="molecule type" value="Genomic_DNA"/>
</dbReference>
<dbReference type="InterPro" id="IPR029058">
    <property type="entry name" value="AB_hydrolase_fold"/>
</dbReference>